<evidence type="ECO:0000313" key="3">
    <source>
        <dbReference type="EMBL" id="KAF5320143.1"/>
    </source>
</evidence>
<dbReference type="InterPro" id="IPR001810">
    <property type="entry name" value="F-box_dom"/>
</dbReference>
<dbReference type="EMBL" id="JAACJK010000171">
    <property type="protein sequence ID" value="KAF5320143.1"/>
    <property type="molecule type" value="Genomic_DNA"/>
</dbReference>
<evidence type="ECO:0000259" key="2">
    <source>
        <dbReference type="Pfam" id="PF12937"/>
    </source>
</evidence>
<evidence type="ECO:0000256" key="1">
    <source>
        <dbReference type="SAM" id="MobiDB-lite"/>
    </source>
</evidence>
<protein>
    <recommendedName>
        <fullName evidence="2">F-box domain-containing protein</fullName>
    </recommendedName>
</protein>
<feature type="region of interest" description="Disordered" evidence="1">
    <location>
        <begin position="1"/>
        <end position="22"/>
    </location>
</feature>
<comment type="caution">
    <text evidence="3">The sequence shown here is derived from an EMBL/GenBank/DDBJ whole genome shotgun (WGS) entry which is preliminary data.</text>
</comment>
<organism evidence="3 4">
    <name type="scientific">Ephemerocybe angulata</name>
    <dbReference type="NCBI Taxonomy" id="980116"/>
    <lineage>
        <taxon>Eukaryota</taxon>
        <taxon>Fungi</taxon>
        <taxon>Dikarya</taxon>
        <taxon>Basidiomycota</taxon>
        <taxon>Agaricomycotina</taxon>
        <taxon>Agaricomycetes</taxon>
        <taxon>Agaricomycetidae</taxon>
        <taxon>Agaricales</taxon>
        <taxon>Agaricineae</taxon>
        <taxon>Psathyrellaceae</taxon>
        <taxon>Ephemerocybe</taxon>
    </lineage>
</organism>
<dbReference type="Proteomes" id="UP000541558">
    <property type="component" value="Unassembled WGS sequence"/>
</dbReference>
<feature type="compositionally biased region" description="Polar residues" evidence="1">
    <location>
        <begin position="1"/>
        <end position="15"/>
    </location>
</feature>
<feature type="region of interest" description="Disordered" evidence="1">
    <location>
        <begin position="71"/>
        <end position="90"/>
    </location>
</feature>
<evidence type="ECO:0000313" key="4">
    <source>
        <dbReference type="Proteomes" id="UP000541558"/>
    </source>
</evidence>
<dbReference type="AlphaFoldDB" id="A0A8H5F1R6"/>
<sequence>MAANSLKSSFNSDFQSMHPPIYPGDPKAAATYELASTSSGGFLPYRPEQLQSHSIPMIDFSYRGGDDYTSNAEVYRTPPSPTPSPQDQNALAPISKLPAELLTTIFLLTIPDDPHLSHSLRLGAVCQSWRSVAWSCTELWSHLHLYFEYSEYEPARARRHFDLGLLREWMDRTGKIRPLQLTIRCSVFSIMCHRTNPFIENTALLRFLGEGYRERWKKLDLCIPLPWLRIFTLPSPSPSTSTTSLLNPSKIRGPTPEQDVTIPLIFPALTHATLIPFDSDPRLTTGHTVLTSISAPSLTHVTLQGIYIHPPNPTLLQPAPLTFNALHTIHLLHTRSQSVFNILPFCTAAVEIKITLLWGSYAQGTPPPAKWDANLPRLEYLTVFAENPGFLASILRREGFRAPRCGKIKVNLLSEGVENRLENAIAAFVRRCGLRKVLLGVDSAWSKINGEEDVTLFGQMVQDASGAEVDVWFD</sequence>
<proteinExistence type="predicted"/>
<reference evidence="3 4" key="1">
    <citation type="journal article" date="2020" name="ISME J.">
        <title>Uncovering the hidden diversity of litter-decomposition mechanisms in mushroom-forming fungi.</title>
        <authorList>
            <person name="Floudas D."/>
            <person name="Bentzer J."/>
            <person name="Ahren D."/>
            <person name="Johansson T."/>
            <person name="Persson P."/>
            <person name="Tunlid A."/>
        </authorList>
    </citation>
    <scope>NUCLEOTIDE SEQUENCE [LARGE SCALE GENOMIC DNA]</scope>
    <source>
        <strain evidence="3 4">CBS 175.51</strain>
    </source>
</reference>
<accession>A0A8H5F1R6</accession>
<keyword evidence="4" id="KW-1185">Reference proteome</keyword>
<dbReference type="Gene3D" id="1.20.1280.50">
    <property type="match status" value="1"/>
</dbReference>
<name>A0A8H5F1R6_9AGAR</name>
<gene>
    <name evidence="3" type="ORF">D9611_010303</name>
</gene>
<dbReference type="Pfam" id="PF12937">
    <property type="entry name" value="F-box-like"/>
    <property type="match status" value="1"/>
</dbReference>
<feature type="domain" description="F-box" evidence="2">
    <location>
        <begin position="94"/>
        <end position="145"/>
    </location>
</feature>
<dbReference type="OrthoDB" id="3139566at2759"/>